<dbReference type="InterPro" id="IPR051347">
    <property type="entry name" value="Circadian_clock_KaiC-rel"/>
</dbReference>
<sequence length="896" mass="100000">MNTTDPTGSLTSEVSGVLSVISLQLRGAVAKDLELIAASVEETLEFAKAAAEEGHDVDLVRAVERRKRPNWLDRHRFEMICRFHSYCIWSGDEDIGSLFSLQIDNAVRRKVFCEALSSRIRSCEFLEIKERYCKQCIENGVEDSPASNDEIVACAKVESRVQTDVYDSRSNLRDLLESICSHGLSEQHARYLMFRVIRAALNMRLSFSYIARFQRQVSIVNEISSYRRLFVDQDKSYPYDKDAIRPKVSLATIASRSFEVTKFEGKESKGNLDDWDELVAVLAVGSLIGHIRLRGDFVRVTPPVLDAEYLISLAFGHSTGIRRFDDLFGGGGLMLADQISSGPKYPDALPGRVILVRGENGCGKTMLALSLAAEIASKGGFCVFNALEYSSQVAQYVLARCGFGPSDSPFDVVCRSSDFLRVCKRPSGGRGLLFIRDLEPSNEMPLNYSTLFKEIETDILPRSDRGAPVIVFVDSLNALTRMSDPLEKCIPLEVERRAVLAALQRITAMGGNVLVTAEEDATWSGFGEDIADTVIRLSSGGNEGCQGRDFVKRSHRGKYISVWKSRLQRELAGNHPFRIRSGKGFEVYLATSSFAEIDKGRGPAFAYLGLFGVVDLDMVLSGLEETDDHGRARGVEEVIYNADPKFDCGSVILLKGGLGTYKTQLGLGFVSWFSYDGYLLRKGDGSQGWELLPPKAIRELAKRVGLVISIRYSSGDIDVKLRQAICKETIGHMRRSSVLRGAAPRKIIWTCKLEAGYVYPGEVFDQIESFFARARREGLMIDRVFLDNPGEWEDFCPLLGDDEIFGNTLITFLRRRRVKIVVSNRMIRERESGVIRAVSEAVDTWVDLSHDTTEVMGGDNMTLQVRRSPGMDHYRHKVRLLHASGEGVRLHSENCE</sequence>
<dbReference type="InterPro" id="IPR003593">
    <property type="entry name" value="AAA+_ATPase"/>
</dbReference>
<dbReference type="InterPro" id="IPR027417">
    <property type="entry name" value="P-loop_NTPase"/>
</dbReference>
<name>A0A840V878_9BACT</name>
<dbReference type="Gene3D" id="3.40.50.300">
    <property type="entry name" value="P-loop containing nucleotide triphosphate hydrolases"/>
    <property type="match status" value="1"/>
</dbReference>
<dbReference type="SMART" id="SM00382">
    <property type="entry name" value="AAA"/>
    <property type="match status" value="1"/>
</dbReference>
<organism evidence="2 3">
    <name type="scientific">Haloferula luteola</name>
    <dbReference type="NCBI Taxonomy" id="595692"/>
    <lineage>
        <taxon>Bacteria</taxon>
        <taxon>Pseudomonadati</taxon>
        <taxon>Verrucomicrobiota</taxon>
        <taxon>Verrucomicrobiia</taxon>
        <taxon>Verrucomicrobiales</taxon>
        <taxon>Verrucomicrobiaceae</taxon>
        <taxon>Haloferula</taxon>
    </lineage>
</organism>
<protein>
    <submittedName>
        <fullName evidence="2">KaiC/GvpD/RAD55 family RecA-like ATPase</fullName>
    </submittedName>
</protein>
<accession>A0A840V878</accession>
<dbReference type="EMBL" id="JACHFD010000045">
    <property type="protein sequence ID" value="MBB5353923.1"/>
    <property type="molecule type" value="Genomic_DNA"/>
</dbReference>
<evidence type="ECO:0000313" key="2">
    <source>
        <dbReference type="EMBL" id="MBB5353923.1"/>
    </source>
</evidence>
<dbReference type="RefSeq" id="WP_184022424.1">
    <property type="nucleotide sequence ID" value="NZ_JACHFD010000045.1"/>
</dbReference>
<dbReference type="SUPFAM" id="SSF52540">
    <property type="entry name" value="P-loop containing nucleoside triphosphate hydrolases"/>
    <property type="match status" value="1"/>
</dbReference>
<comment type="caution">
    <text evidence="2">The sequence shown here is derived from an EMBL/GenBank/DDBJ whole genome shotgun (WGS) entry which is preliminary data.</text>
</comment>
<evidence type="ECO:0000259" key="1">
    <source>
        <dbReference type="SMART" id="SM00382"/>
    </source>
</evidence>
<proteinExistence type="predicted"/>
<dbReference type="Proteomes" id="UP000557717">
    <property type="component" value="Unassembled WGS sequence"/>
</dbReference>
<evidence type="ECO:0000313" key="3">
    <source>
        <dbReference type="Proteomes" id="UP000557717"/>
    </source>
</evidence>
<feature type="domain" description="AAA+ ATPase" evidence="1">
    <location>
        <begin position="350"/>
        <end position="536"/>
    </location>
</feature>
<dbReference type="PANTHER" id="PTHR42926:SF1">
    <property type="entry name" value="CIRCADIAN CLOCK OSCILLATOR PROTEIN KAIC 1"/>
    <property type="match status" value="1"/>
</dbReference>
<dbReference type="AlphaFoldDB" id="A0A840V878"/>
<reference evidence="2 3" key="1">
    <citation type="submission" date="2020-08" db="EMBL/GenBank/DDBJ databases">
        <title>Genomic Encyclopedia of Type Strains, Phase IV (KMG-IV): sequencing the most valuable type-strain genomes for metagenomic binning, comparative biology and taxonomic classification.</title>
        <authorList>
            <person name="Goeker M."/>
        </authorList>
    </citation>
    <scope>NUCLEOTIDE SEQUENCE [LARGE SCALE GENOMIC DNA]</scope>
    <source>
        <strain evidence="2 3">YC6886</strain>
    </source>
</reference>
<gene>
    <name evidence="2" type="ORF">HNR46_004188</name>
</gene>
<dbReference type="PANTHER" id="PTHR42926">
    <property type="match status" value="1"/>
</dbReference>
<keyword evidence="3" id="KW-1185">Reference proteome</keyword>